<dbReference type="AlphaFoldDB" id="A0A438HBW7"/>
<organism evidence="2 3">
    <name type="scientific">Vitis vinifera</name>
    <name type="common">Grape</name>
    <dbReference type="NCBI Taxonomy" id="29760"/>
    <lineage>
        <taxon>Eukaryota</taxon>
        <taxon>Viridiplantae</taxon>
        <taxon>Streptophyta</taxon>
        <taxon>Embryophyta</taxon>
        <taxon>Tracheophyta</taxon>
        <taxon>Spermatophyta</taxon>
        <taxon>Magnoliopsida</taxon>
        <taxon>eudicotyledons</taxon>
        <taxon>Gunneridae</taxon>
        <taxon>Pentapetalae</taxon>
        <taxon>rosids</taxon>
        <taxon>Vitales</taxon>
        <taxon>Vitaceae</taxon>
        <taxon>Viteae</taxon>
        <taxon>Vitis</taxon>
    </lineage>
</organism>
<comment type="caution">
    <text evidence="2">The sequence shown here is derived from an EMBL/GenBank/DDBJ whole genome shotgun (WGS) entry which is preliminary data.</text>
</comment>
<reference evidence="2 3" key="1">
    <citation type="journal article" date="2018" name="PLoS Genet.">
        <title>Population sequencing reveals clonal diversity and ancestral inbreeding in the grapevine cultivar Chardonnay.</title>
        <authorList>
            <person name="Roach M.J."/>
            <person name="Johnson D.L."/>
            <person name="Bohlmann J."/>
            <person name="van Vuuren H.J."/>
            <person name="Jones S.J."/>
            <person name="Pretorius I.S."/>
            <person name="Schmidt S.A."/>
            <person name="Borneman A.R."/>
        </authorList>
    </citation>
    <scope>NUCLEOTIDE SEQUENCE [LARGE SCALE GENOMIC DNA]</scope>
    <source>
        <strain evidence="3">cv. Chardonnay</strain>
        <tissue evidence="2">Leaf</tissue>
    </source>
</reference>
<proteinExistence type="predicted"/>
<protein>
    <submittedName>
        <fullName evidence="2">Chlorophyll a-b binding protein, chloroplastic</fullName>
    </submittedName>
</protein>
<dbReference type="EMBL" id="QGNW01000246">
    <property type="protein sequence ID" value="RVW81963.1"/>
    <property type="molecule type" value="Genomic_DNA"/>
</dbReference>
<feature type="region of interest" description="Disordered" evidence="1">
    <location>
        <begin position="29"/>
        <end position="70"/>
    </location>
</feature>
<accession>A0A438HBW7</accession>
<evidence type="ECO:0000313" key="2">
    <source>
        <dbReference type="EMBL" id="RVW81963.1"/>
    </source>
</evidence>
<name>A0A438HBW7_VITVI</name>
<dbReference type="Proteomes" id="UP000288805">
    <property type="component" value="Unassembled WGS sequence"/>
</dbReference>
<sequence length="70" mass="7044">MAASTMALSSPSLAGKALKLAPSASDLLGEGRVTMRKTGGRAKPVSSGSPGMAPTGSSTWARSRVSRRPT</sequence>
<gene>
    <name evidence="2" type="primary">CB2A_0</name>
    <name evidence="2" type="ORF">CK203_033253</name>
</gene>
<evidence type="ECO:0000313" key="3">
    <source>
        <dbReference type="Proteomes" id="UP000288805"/>
    </source>
</evidence>
<evidence type="ECO:0000256" key="1">
    <source>
        <dbReference type="SAM" id="MobiDB-lite"/>
    </source>
</evidence>